<dbReference type="HOGENOM" id="CLU_034346_3_1_2"/>
<dbReference type="SUPFAM" id="SSF52317">
    <property type="entry name" value="Class I glutamine amidotransferase-like"/>
    <property type="match status" value="1"/>
</dbReference>
<dbReference type="PANTHER" id="PTHR30237:SF2">
    <property type="entry name" value="MUREIN TETRAPEPTIDE CARBOXYPEPTIDASE"/>
    <property type="match status" value="1"/>
</dbReference>
<dbReference type="PANTHER" id="PTHR30237">
    <property type="entry name" value="MURAMOYLTETRAPEPTIDE CARBOXYPEPTIDASE"/>
    <property type="match status" value="1"/>
</dbReference>
<dbReference type="GO" id="GO:0006508">
    <property type="term" value="P:proteolysis"/>
    <property type="evidence" value="ECO:0007669"/>
    <property type="project" value="UniProtKB-KW"/>
</dbReference>
<evidence type="ECO:0000256" key="5">
    <source>
        <dbReference type="ARBA" id="ARBA00022825"/>
    </source>
</evidence>
<name>F0QSN8_VULM7</name>
<evidence type="ECO:0000256" key="3">
    <source>
        <dbReference type="ARBA" id="ARBA00022670"/>
    </source>
</evidence>
<proteinExistence type="inferred from homology"/>
<comment type="similarity">
    <text evidence="1">Belongs to the peptidase S66 family.</text>
</comment>
<dbReference type="AlphaFoldDB" id="F0QSN8"/>
<evidence type="ECO:0000256" key="1">
    <source>
        <dbReference type="ARBA" id="ARBA00010233"/>
    </source>
</evidence>
<evidence type="ECO:0000313" key="9">
    <source>
        <dbReference type="Proteomes" id="UP000007485"/>
    </source>
</evidence>
<dbReference type="Gene3D" id="3.50.30.60">
    <property type="entry name" value="LD-carboxypeptidase A C-terminal domain-like"/>
    <property type="match status" value="1"/>
</dbReference>
<dbReference type="InterPro" id="IPR027461">
    <property type="entry name" value="Carboxypeptidase_A_C_sf"/>
</dbReference>
<feature type="domain" description="LD-carboxypeptidase C-terminal" evidence="7">
    <location>
        <begin position="194"/>
        <end position="313"/>
    </location>
</feature>
<dbReference type="InterPro" id="IPR003507">
    <property type="entry name" value="S66_fam"/>
</dbReference>
<feature type="domain" description="LD-carboxypeptidase N-terminal" evidence="6">
    <location>
        <begin position="20"/>
        <end position="140"/>
    </location>
</feature>
<dbReference type="InterPro" id="IPR040449">
    <property type="entry name" value="Peptidase_S66_N"/>
</dbReference>
<evidence type="ECO:0000256" key="4">
    <source>
        <dbReference type="ARBA" id="ARBA00022801"/>
    </source>
</evidence>
<dbReference type="KEGG" id="vmo:VMUT_1350"/>
<sequence>MINYVKYSIKPRRLRPGSTIMLVAPASFPQYPSMNLMLGIQLLKKIGFNVVLGKSVRESWVRWHLSGPDDIRTKDLLEGFKRSDVDAIWCVRGGAGSLRLLNMIDYDLVRENPKVIVGFSDITAIQNAIYSMTGLPSLQGPMPSVTPKPGDEIGWARFKRDLELAVKILTGETLELKPTEDGPYPKVINHGRARGSIIGGNLTLFTLLQGTPYRPDPGNKVLFLEDINEEAYRVDNYLTVLRLNKALSTVNAIVYGEFPEPEDKGPHPSLEEVIIEDTRGVTGAPSFIGYPCCHGGDEHGYNVYSVPIGIDVEVDADDGIMTMIEPLTE</sequence>
<dbReference type="GO" id="GO:0008236">
    <property type="term" value="F:serine-type peptidase activity"/>
    <property type="evidence" value="ECO:0007669"/>
    <property type="project" value="UniProtKB-KW"/>
</dbReference>
<dbReference type="SUPFAM" id="SSF141986">
    <property type="entry name" value="LD-carboxypeptidase A C-terminal domain-like"/>
    <property type="match status" value="1"/>
</dbReference>
<gene>
    <name evidence="8" type="ordered locus">VMUT_1350</name>
</gene>
<keyword evidence="3" id="KW-0645">Protease</keyword>
<reference evidence="8 9" key="1">
    <citation type="journal article" date="2011" name="J. Bacteriol.">
        <title>Complete genome sequence of 'Vulcanisaeta moutnovskia' strain 768-28, a novel member of the hyperthermophilic crenarchaeal genus vulcanisaeta.</title>
        <authorList>
            <person name="Gumerov V.M."/>
            <person name="Mardanov A.V."/>
            <person name="Beletsky A.V."/>
            <person name="Prokofeva M.I."/>
            <person name="Bonch-Osmolovskaya E.A."/>
            <person name="Ravin N.V."/>
            <person name="Skryabin K.G."/>
        </authorList>
    </citation>
    <scope>NUCLEOTIDE SEQUENCE [LARGE SCALE GENOMIC DNA]</scope>
    <source>
        <strain evidence="8 9">768-28</strain>
    </source>
</reference>
<organism evidence="8 9">
    <name type="scientific">Vulcanisaeta moutnovskia (strain 768-28)</name>
    <dbReference type="NCBI Taxonomy" id="985053"/>
    <lineage>
        <taxon>Archaea</taxon>
        <taxon>Thermoproteota</taxon>
        <taxon>Thermoprotei</taxon>
        <taxon>Thermoproteales</taxon>
        <taxon>Thermoproteaceae</taxon>
        <taxon>Vulcanisaeta</taxon>
    </lineage>
</organism>
<dbReference type="Proteomes" id="UP000007485">
    <property type="component" value="Chromosome"/>
</dbReference>
<dbReference type="InterPro" id="IPR027478">
    <property type="entry name" value="LdcA_N"/>
</dbReference>
<keyword evidence="2" id="KW-0121">Carboxypeptidase</keyword>
<dbReference type="InterPro" id="IPR029062">
    <property type="entry name" value="Class_I_gatase-like"/>
</dbReference>
<dbReference type="CDD" id="cd07025">
    <property type="entry name" value="Peptidase_S66"/>
    <property type="match status" value="1"/>
</dbReference>
<accession>F0QSN8</accession>
<evidence type="ECO:0000256" key="2">
    <source>
        <dbReference type="ARBA" id="ARBA00022645"/>
    </source>
</evidence>
<evidence type="ECO:0000259" key="7">
    <source>
        <dbReference type="Pfam" id="PF17676"/>
    </source>
</evidence>
<dbReference type="InterPro" id="IPR040921">
    <property type="entry name" value="Peptidase_S66C"/>
</dbReference>
<dbReference type="Gene3D" id="3.40.50.10740">
    <property type="entry name" value="Class I glutamine amidotransferase-like"/>
    <property type="match status" value="1"/>
</dbReference>
<dbReference type="GO" id="GO:0004180">
    <property type="term" value="F:carboxypeptidase activity"/>
    <property type="evidence" value="ECO:0007669"/>
    <property type="project" value="UniProtKB-KW"/>
</dbReference>
<evidence type="ECO:0000259" key="6">
    <source>
        <dbReference type="Pfam" id="PF02016"/>
    </source>
</evidence>
<dbReference type="PIRSF" id="PIRSF028757">
    <property type="entry name" value="LD-carboxypeptidase"/>
    <property type="match status" value="1"/>
</dbReference>
<dbReference type="EMBL" id="CP002529">
    <property type="protein sequence ID" value="ADY01555.1"/>
    <property type="molecule type" value="Genomic_DNA"/>
</dbReference>
<protein>
    <submittedName>
        <fullName evidence="8">Peptidase U61 LD-carboxypeptidase A</fullName>
    </submittedName>
</protein>
<keyword evidence="9" id="KW-1185">Reference proteome</keyword>
<dbReference type="eggNOG" id="arCOG04676">
    <property type="taxonomic scope" value="Archaea"/>
</dbReference>
<dbReference type="STRING" id="985053.VMUT_1350"/>
<keyword evidence="5" id="KW-0720">Serine protease</keyword>
<keyword evidence="4" id="KW-0378">Hydrolase</keyword>
<evidence type="ECO:0000313" key="8">
    <source>
        <dbReference type="EMBL" id="ADY01555.1"/>
    </source>
</evidence>
<dbReference type="Pfam" id="PF02016">
    <property type="entry name" value="Peptidase_S66"/>
    <property type="match status" value="1"/>
</dbReference>
<dbReference type="Pfam" id="PF17676">
    <property type="entry name" value="Peptidase_S66C"/>
    <property type="match status" value="1"/>
</dbReference>